<dbReference type="RefSeq" id="WP_006876470.1">
    <property type="nucleotide sequence ID" value="NZ_JAKNJB010000008.1"/>
</dbReference>
<sequence>MGKKGPPAVWTKGKIEEAFAGFVEKNSRLPVAREMNPQFGLPTRRTFERYMGMTAQEYAELRYPTLLSARDERHIQTILVYRNEVREWSVERLIEAENGFFQKHGRLPEPYEYTAENGLPMYSVFCKLAKEVLEALLKEKFQELSASDGQILTL</sequence>
<protein>
    <submittedName>
        <fullName evidence="1">Uncharacterized protein</fullName>
    </submittedName>
</protein>
<keyword evidence="2" id="KW-1185">Reference proteome</keyword>
<reference evidence="1 2" key="1">
    <citation type="submission" date="2022-01" db="EMBL/GenBank/DDBJ databases">
        <title>Collection of gut derived symbiotic bacterial strains cultured from healthy donors.</title>
        <authorList>
            <person name="Lin H."/>
            <person name="Kohout C."/>
            <person name="Waligurski E."/>
            <person name="Pamer E.G."/>
        </authorList>
    </citation>
    <scope>NUCLEOTIDE SEQUENCE [LARGE SCALE GENOMIC DNA]</scope>
    <source>
        <strain evidence="1 2">DFI.3.7</strain>
    </source>
</reference>
<dbReference type="Proteomes" id="UP001200313">
    <property type="component" value="Unassembled WGS sequence"/>
</dbReference>
<comment type="caution">
    <text evidence="1">The sequence shown here is derived from an EMBL/GenBank/DDBJ whole genome shotgun (WGS) entry which is preliminary data.</text>
</comment>
<name>A0ABS9M748_9FIRM</name>
<dbReference type="EMBL" id="JAKNJB010000008">
    <property type="protein sequence ID" value="MCG4526632.1"/>
    <property type="molecule type" value="Genomic_DNA"/>
</dbReference>
<organism evidence="1 2">
    <name type="scientific">Intestinimonas massiliensis</name>
    <name type="common">ex Afouda et al. 2020</name>
    <dbReference type="NCBI Taxonomy" id="1673721"/>
    <lineage>
        <taxon>Bacteria</taxon>
        <taxon>Bacillati</taxon>
        <taxon>Bacillota</taxon>
        <taxon>Clostridia</taxon>
        <taxon>Eubacteriales</taxon>
        <taxon>Intestinimonas</taxon>
    </lineage>
</organism>
<accession>A0ABS9M748</accession>
<evidence type="ECO:0000313" key="1">
    <source>
        <dbReference type="EMBL" id="MCG4526632.1"/>
    </source>
</evidence>
<proteinExistence type="predicted"/>
<gene>
    <name evidence="1" type="ORF">L0P79_06010</name>
</gene>
<evidence type="ECO:0000313" key="2">
    <source>
        <dbReference type="Proteomes" id="UP001200313"/>
    </source>
</evidence>